<keyword evidence="3" id="KW-1185">Reference proteome</keyword>
<feature type="compositionally biased region" description="Basic and acidic residues" evidence="1">
    <location>
        <begin position="31"/>
        <end position="43"/>
    </location>
</feature>
<organism evidence="2 3">
    <name type="scientific">Acropora cervicornis</name>
    <name type="common">Staghorn coral</name>
    <dbReference type="NCBI Taxonomy" id="6130"/>
    <lineage>
        <taxon>Eukaryota</taxon>
        <taxon>Metazoa</taxon>
        <taxon>Cnidaria</taxon>
        <taxon>Anthozoa</taxon>
        <taxon>Hexacorallia</taxon>
        <taxon>Scleractinia</taxon>
        <taxon>Astrocoeniina</taxon>
        <taxon>Acroporidae</taxon>
        <taxon>Acropora</taxon>
    </lineage>
</organism>
<protein>
    <submittedName>
        <fullName evidence="2">Uncharacterized protein</fullName>
    </submittedName>
</protein>
<evidence type="ECO:0000313" key="2">
    <source>
        <dbReference type="EMBL" id="KAK2571837.1"/>
    </source>
</evidence>
<evidence type="ECO:0000313" key="3">
    <source>
        <dbReference type="Proteomes" id="UP001249851"/>
    </source>
</evidence>
<accession>A0AAD9R2A9</accession>
<feature type="region of interest" description="Disordered" evidence="1">
    <location>
        <begin position="1"/>
        <end position="43"/>
    </location>
</feature>
<comment type="caution">
    <text evidence="2">The sequence shown here is derived from an EMBL/GenBank/DDBJ whole genome shotgun (WGS) entry which is preliminary data.</text>
</comment>
<dbReference type="EMBL" id="JARQWQ010000005">
    <property type="protein sequence ID" value="KAK2571837.1"/>
    <property type="molecule type" value="Genomic_DNA"/>
</dbReference>
<sequence length="91" mass="10180">MLDAEDSFKSPTPRKVRPSSPQQSLVTQDLGPDHIPAHDTPERDVFALKGKRAVTQARLSKQKLELSKKAAGKAKMTPKKLKVRNYNIKDD</sequence>
<dbReference type="AlphaFoldDB" id="A0AAD9R2A9"/>
<reference evidence="2" key="2">
    <citation type="journal article" date="2023" name="Science">
        <title>Genomic signatures of disease resistance in endangered staghorn corals.</title>
        <authorList>
            <person name="Vollmer S.V."/>
            <person name="Selwyn J.D."/>
            <person name="Despard B.A."/>
            <person name="Roesel C.L."/>
        </authorList>
    </citation>
    <scope>NUCLEOTIDE SEQUENCE</scope>
    <source>
        <strain evidence="2">K2</strain>
    </source>
</reference>
<gene>
    <name evidence="2" type="ORF">P5673_003243</name>
</gene>
<dbReference type="Proteomes" id="UP001249851">
    <property type="component" value="Unassembled WGS sequence"/>
</dbReference>
<reference evidence="2" key="1">
    <citation type="journal article" date="2023" name="G3 (Bethesda)">
        <title>Whole genome assembly and annotation of the endangered Caribbean coral Acropora cervicornis.</title>
        <authorList>
            <person name="Selwyn J.D."/>
            <person name="Vollmer S.V."/>
        </authorList>
    </citation>
    <scope>NUCLEOTIDE SEQUENCE</scope>
    <source>
        <strain evidence="2">K2</strain>
    </source>
</reference>
<proteinExistence type="predicted"/>
<evidence type="ECO:0000256" key="1">
    <source>
        <dbReference type="SAM" id="MobiDB-lite"/>
    </source>
</evidence>
<name>A0AAD9R2A9_ACRCE</name>